<dbReference type="Pfam" id="PF12174">
    <property type="entry name" value="RST"/>
    <property type="match status" value="1"/>
</dbReference>
<name>A0A5B6UW09_9ROSI</name>
<gene>
    <name evidence="8" type="ORF">EPI10_027010</name>
</gene>
<dbReference type="AlphaFoldDB" id="A0A5B6UW09"/>
<accession>A0A5B6UW09</accession>
<feature type="region of interest" description="Disordered" evidence="5">
    <location>
        <begin position="518"/>
        <end position="560"/>
    </location>
</feature>
<dbReference type="PROSITE" id="PS51059">
    <property type="entry name" value="PARP_CATALYTIC"/>
    <property type="match status" value="1"/>
</dbReference>
<keyword evidence="4" id="KW-0539">Nucleus</keyword>
<dbReference type="PROSITE" id="PS51879">
    <property type="entry name" value="RST"/>
    <property type="match status" value="1"/>
</dbReference>
<feature type="domain" description="PARP catalytic" evidence="6">
    <location>
        <begin position="291"/>
        <end position="516"/>
    </location>
</feature>
<evidence type="ECO:0000259" key="6">
    <source>
        <dbReference type="PROSITE" id="PS51059"/>
    </source>
</evidence>
<keyword evidence="2" id="KW-0217">Developmental protein</keyword>
<keyword evidence="9" id="KW-1185">Reference proteome</keyword>
<evidence type="ECO:0000256" key="1">
    <source>
        <dbReference type="ARBA" id="ARBA00004123"/>
    </source>
</evidence>
<dbReference type="InterPro" id="IPR012317">
    <property type="entry name" value="Poly(ADP-ribose)pol_cat_dom"/>
</dbReference>
<dbReference type="InterPro" id="IPR057823">
    <property type="entry name" value="WWE_RCD1"/>
</dbReference>
<dbReference type="Gene3D" id="3.90.228.10">
    <property type="match status" value="1"/>
</dbReference>
<evidence type="ECO:0000313" key="9">
    <source>
        <dbReference type="Proteomes" id="UP000325315"/>
    </source>
</evidence>
<evidence type="ECO:0000256" key="3">
    <source>
        <dbReference type="ARBA" id="ARBA00023016"/>
    </source>
</evidence>
<dbReference type="EMBL" id="SMMG02000009">
    <property type="protein sequence ID" value="KAA3460332.1"/>
    <property type="molecule type" value="Genomic_DNA"/>
</dbReference>
<proteinExistence type="predicted"/>
<dbReference type="PANTHER" id="PTHR32263:SF5">
    <property type="entry name" value="INACTIVE POLY [ADP-RIBOSE] POLYMERASE SRO1-RELATED"/>
    <property type="match status" value="1"/>
</dbReference>
<dbReference type="PANTHER" id="PTHR32263">
    <property type="entry name" value="INACTIVE POLY [ADP-RIBOSE] POLYMERASE SRO4-RELATED"/>
    <property type="match status" value="1"/>
</dbReference>
<evidence type="ECO:0000256" key="5">
    <source>
        <dbReference type="SAM" id="MobiDB-lite"/>
    </source>
</evidence>
<dbReference type="Proteomes" id="UP000325315">
    <property type="component" value="Unassembled WGS sequence"/>
</dbReference>
<comment type="caution">
    <text evidence="8">The sequence shown here is derived from an EMBL/GenBank/DDBJ whole genome shotgun (WGS) entry which is preliminary data.</text>
</comment>
<protein>
    <submittedName>
        <fullName evidence="8">Inactive poly [ADP-ribose] polymerase RCD1-like isoform X1</fullName>
    </submittedName>
</protein>
<evidence type="ECO:0000259" key="7">
    <source>
        <dbReference type="PROSITE" id="PS51879"/>
    </source>
</evidence>
<comment type="subcellular location">
    <subcellularLocation>
        <location evidence="1">Nucleus</location>
    </subcellularLocation>
</comment>
<keyword evidence="3" id="KW-0346">Stress response</keyword>
<feature type="domain" description="RST" evidence="7">
    <location>
        <begin position="557"/>
        <end position="628"/>
    </location>
</feature>
<dbReference type="Pfam" id="PF23467">
    <property type="entry name" value="WWE_5"/>
    <property type="match status" value="1"/>
</dbReference>
<dbReference type="InterPro" id="IPR022003">
    <property type="entry name" value="RST"/>
</dbReference>
<evidence type="ECO:0000313" key="8">
    <source>
        <dbReference type="EMBL" id="KAA3460332.1"/>
    </source>
</evidence>
<dbReference type="GO" id="GO:0005634">
    <property type="term" value="C:nucleus"/>
    <property type="evidence" value="ECO:0007669"/>
    <property type="project" value="UniProtKB-SubCell"/>
</dbReference>
<dbReference type="SUPFAM" id="SSF56399">
    <property type="entry name" value="ADP-ribosylation"/>
    <property type="match status" value="1"/>
</dbReference>
<evidence type="ECO:0000256" key="4">
    <source>
        <dbReference type="ARBA" id="ARBA00023242"/>
    </source>
</evidence>
<feature type="compositionally biased region" description="Polar residues" evidence="5">
    <location>
        <begin position="549"/>
        <end position="559"/>
    </location>
</feature>
<dbReference type="GO" id="GO:0003950">
    <property type="term" value="F:NAD+ poly-ADP-ribosyltransferase activity"/>
    <property type="evidence" value="ECO:0007669"/>
    <property type="project" value="InterPro"/>
</dbReference>
<sequence length="649" mass="73467">MYKMNMCDMDMYSINTNCSFRIFITSFRRQFLLVEMEARNAMVSDNKPGFLHNRKRKRAAQHSTYFPGASHVILPQLPNLSLPSQKRGKLRRLEDHKGKVVSCAHPSKRSLLLCYSNFKKTGIPKRIMFFEKGEWTDFPKDLIASIRKDLLTKKPFIELEKDGQSFVLDFLHMFRLDWKTGLKQPIAWIDEADGCFFPETFAVEDELYQAHEYESDHESMYNESYVPPEIKLHLEIDINGDQSKLKECSGESSSFVRNFQIAQKPATSCCAIEAEDNCNRGGDAKHSKIIEDIQQTRLNFPEKEFVDVEFGEQLDSQTVETMFLLGMSSSGGSDIIDIKPCSSSSTQYRLERFLKQVQIMKKYRGDANVQHAWLACSQSDLPIIMMHGLGDCRLSRIPHKYGTGVHLATVEFTNTSANYCDVDENGIKYMILCRVIMGKMELLRPGSVQCYPSNEDFDSGVDDLQHPKYYIIWNMNISTHIYPEFVVSFKISNAEALEVYVVPTGHLIGSETNHAVSGVTASTPGLQGRLPGSINHQTSESGGSHENDPSLGSNTSKTPKSPWMPFPMLFAAISNKIPRSDMDQVTNHYELFRAKKISRDDFVKKLRLIVGDSLLRSTITSLQCKFPSRHELEAAAAAKEKNMNGPGGL</sequence>
<evidence type="ECO:0000256" key="2">
    <source>
        <dbReference type="ARBA" id="ARBA00022473"/>
    </source>
</evidence>
<reference evidence="9" key="1">
    <citation type="journal article" date="2019" name="Plant Biotechnol. J.">
        <title>Genome sequencing of the Australian wild diploid species Gossypium australe highlights disease resistance and delayed gland morphogenesis.</title>
        <authorList>
            <person name="Cai Y."/>
            <person name="Cai X."/>
            <person name="Wang Q."/>
            <person name="Wang P."/>
            <person name="Zhang Y."/>
            <person name="Cai C."/>
            <person name="Xu Y."/>
            <person name="Wang K."/>
            <person name="Zhou Z."/>
            <person name="Wang C."/>
            <person name="Geng S."/>
            <person name="Li B."/>
            <person name="Dong Q."/>
            <person name="Hou Y."/>
            <person name="Wang H."/>
            <person name="Ai P."/>
            <person name="Liu Z."/>
            <person name="Yi F."/>
            <person name="Sun M."/>
            <person name="An G."/>
            <person name="Cheng J."/>
            <person name="Zhang Y."/>
            <person name="Shi Q."/>
            <person name="Xie Y."/>
            <person name="Shi X."/>
            <person name="Chang Y."/>
            <person name="Huang F."/>
            <person name="Chen Y."/>
            <person name="Hong S."/>
            <person name="Mi L."/>
            <person name="Sun Q."/>
            <person name="Zhang L."/>
            <person name="Zhou B."/>
            <person name="Peng R."/>
            <person name="Zhang X."/>
            <person name="Liu F."/>
        </authorList>
    </citation>
    <scope>NUCLEOTIDE SEQUENCE [LARGE SCALE GENOMIC DNA]</scope>
    <source>
        <strain evidence="9">cv. PA1801</strain>
    </source>
</reference>
<dbReference type="OrthoDB" id="6133115at2759"/>
<organism evidence="8 9">
    <name type="scientific">Gossypium australe</name>
    <dbReference type="NCBI Taxonomy" id="47621"/>
    <lineage>
        <taxon>Eukaryota</taxon>
        <taxon>Viridiplantae</taxon>
        <taxon>Streptophyta</taxon>
        <taxon>Embryophyta</taxon>
        <taxon>Tracheophyta</taxon>
        <taxon>Spermatophyta</taxon>
        <taxon>Magnoliopsida</taxon>
        <taxon>eudicotyledons</taxon>
        <taxon>Gunneridae</taxon>
        <taxon>Pentapetalae</taxon>
        <taxon>rosids</taxon>
        <taxon>malvids</taxon>
        <taxon>Malvales</taxon>
        <taxon>Malvaceae</taxon>
        <taxon>Malvoideae</taxon>
        <taxon>Gossypium</taxon>
    </lineage>
</organism>
<dbReference type="InterPro" id="IPR044964">
    <property type="entry name" value="RCD1/SRO1-5"/>
</dbReference>